<proteinExistence type="predicted"/>
<evidence type="ECO:0000313" key="2">
    <source>
        <dbReference type="Proteomes" id="UP000202922"/>
    </source>
</evidence>
<evidence type="ECO:0000313" key="1">
    <source>
        <dbReference type="EMBL" id="SMX42977.1"/>
    </source>
</evidence>
<keyword evidence="2" id="KW-1185">Reference proteome</keyword>
<protein>
    <recommendedName>
        <fullName evidence="3">Sulfotransferase family protein</fullName>
    </recommendedName>
</protein>
<gene>
    <name evidence="1" type="ORF">COL8621_02162</name>
</gene>
<organism evidence="1 2">
    <name type="scientific">Actibacterium lipolyticum</name>
    <dbReference type="NCBI Taxonomy" id="1524263"/>
    <lineage>
        <taxon>Bacteria</taxon>
        <taxon>Pseudomonadati</taxon>
        <taxon>Pseudomonadota</taxon>
        <taxon>Alphaproteobacteria</taxon>
        <taxon>Rhodobacterales</taxon>
        <taxon>Roseobacteraceae</taxon>
        <taxon>Actibacterium</taxon>
    </lineage>
</organism>
<dbReference type="AlphaFoldDB" id="A0A238KJZ5"/>
<accession>A0A238KJZ5</accession>
<name>A0A238KJZ5_9RHOB</name>
<evidence type="ECO:0008006" key="3">
    <source>
        <dbReference type="Google" id="ProtNLM"/>
    </source>
</evidence>
<sequence>MQIAYHLGAHFTDEDRLLHCLLKSKGVLMNEGIHIPGPSKYRGLLRDTMISLRGRTAPAETQELILDTVLDDEKAKRIVFSNQSFFCMPAKIMSRGQFYHSAGEKAQWLSQILPEAECEFHIALRNPATFIPALFARMRNVDFESLMEGFDLNRLLWSDVIQRIMAANPGVKLTVWCNEDSPVIWHDILKALSGHGEGTELVGTDDFLSSIMTETGMARMNTYIASHPPATDAQRRRIIAAFLDKFAIEDEVEVELDLPGWTEQVVDQINNTYDEDVYNIEQMPGVTFLAP</sequence>
<dbReference type="EMBL" id="FXYE01000002">
    <property type="protein sequence ID" value="SMX42977.1"/>
    <property type="molecule type" value="Genomic_DNA"/>
</dbReference>
<dbReference type="Proteomes" id="UP000202922">
    <property type="component" value="Unassembled WGS sequence"/>
</dbReference>
<reference evidence="2" key="1">
    <citation type="submission" date="2017-05" db="EMBL/GenBank/DDBJ databases">
        <authorList>
            <person name="Rodrigo-Torres L."/>
            <person name="Arahal R. D."/>
            <person name="Lucena T."/>
        </authorList>
    </citation>
    <scope>NUCLEOTIDE SEQUENCE [LARGE SCALE GENOMIC DNA]</scope>
    <source>
        <strain evidence="2">CECT 8621</strain>
    </source>
</reference>